<organism evidence="1 2">
    <name type="scientific">Fibrella aestuarina BUZ 2</name>
    <dbReference type="NCBI Taxonomy" id="1166018"/>
    <lineage>
        <taxon>Bacteria</taxon>
        <taxon>Pseudomonadati</taxon>
        <taxon>Bacteroidota</taxon>
        <taxon>Cytophagia</taxon>
        <taxon>Cytophagales</taxon>
        <taxon>Spirosomataceae</taxon>
        <taxon>Fibrella</taxon>
    </lineage>
</organism>
<name>I0K8K6_9BACT</name>
<dbReference type="EMBL" id="HE796683">
    <property type="protein sequence ID" value="CCH00459.1"/>
    <property type="molecule type" value="Genomic_DNA"/>
</dbReference>
<protein>
    <submittedName>
        <fullName evidence="1">Uncharacterized protein</fullName>
    </submittedName>
</protein>
<dbReference type="Proteomes" id="UP000011058">
    <property type="component" value="Chromosome"/>
</dbReference>
<dbReference type="RefSeq" id="WP_015331558.1">
    <property type="nucleotide sequence ID" value="NC_020054.1"/>
</dbReference>
<reference evidence="1 2" key="1">
    <citation type="journal article" date="2012" name="J. Bacteriol.">
        <title>Genome Sequence of Fibrella aestuarina BUZ 2T, a Filamentous Marine Bacterium.</title>
        <authorList>
            <person name="Filippini M."/>
            <person name="Qi W."/>
            <person name="Blom J."/>
            <person name="Goesmann A."/>
            <person name="Smits T.H."/>
            <person name="Bagheri H.C."/>
        </authorList>
    </citation>
    <scope>NUCLEOTIDE SEQUENCE [LARGE SCALE GENOMIC DNA]</scope>
    <source>
        <strain evidence="2">BUZ 2T</strain>
    </source>
</reference>
<dbReference type="OrthoDB" id="965145at2"/>
<dbReference type="KEGG" id="fae:FAES_2450"/>
<gene>
    <name evidence="1" type="ORF">FAES_2450</name>
</gene>
<evidence type="ECO:0000313" key="1">
    <source>
        <dbReference type="EMBL" id="CCH00459.1"/>
    </source>
</evidence>
<dbReference type="STRING" id="1166018.FAES_2450"/>
<evidence type="ECO:0000313" key="2">
    <source>
        <dbReference type="Proteomes" id="UP000011058"/>
    </source>
</evidence>
<dbReference type="HOGENOM" id="CLU_2632828_0_0_10"/>
<keyword evidence="2" id="KW-1185">Reference proteome</keyword>
<proteinExistence type="predicted"/>
<sequence length="77" mass="9016">MLSDDVLLDKKQVLDSFQDLPDKVSSEDLIERILFIRLINERAEKAKHTEGTPHDVFMLEFADFKNQVKAQRERSVQ</sequence>
<dbReference type="AlphaFoldDB" id="I0K8K6"/>
<accession>I0K8K6</accession>